<dbReference type="GO" id="GO:0015935">
    <property type="term" value="C:small ribosomal subunit"/>
    <property type="evidence" value="ECO:0007669"/>
    <property type="project" value="TreeGrafter"/>
</dbReference>
<reference evidence="9 10" key="1">
    <citation type="submission" date="2018-08" db="EMBL/GenBank/DDBJ databases">
        <title>Meiothermus roseus NBRC 110900 genome sequencing project.</title>
        <authorList>
            <person name="Da Costa M.S."/>
            <person name="Albuquerque L."/>
            <person name="Raposo P."/>
            <person name="Froufe H.J.C."/>
            <person name="Barroso C.S."/>
            <person name="Egas C."/>
        </authorList>
    </citation>
    <scope>NUCLEOTIDE SEQUENCE [LARGE SCALE GENOMIC DNA]</scope>
    <source>
        <strain evidence="9 10">NBRC 110900</strain>
    </source>
</reference>
<dbReference type="InterPro" id="IPR002583">
    <property type="entry name" value="Ribosomal_bS20"/>
</dbReference>
<dbReference type="InterPro" id="IPR036510">
    <property type="entry name" value="Ribosomal_bS20_sf"/>
</dbReference>
<comment type="caution">
    <text evidence="9">The sequence shown here is derived from an EMBL/GenBank/DDBJ whole genome shotgun (WGS) entry which is preliminary data.</text>
</comment>
<dbReference type="GO" id="GO:0070181">
    <property type="term" value="F:small ribosomal subunit rRNA binding"/>
    <property type="evidence" value="ECO:0007669"/>
    <property type="project" value="TreeGrafter"/>
</dbReference>
<dbReference type="EMBL" id="QWLA01000024">
    <property type="protein sequence ID" value="RIH86967.1"/>
    <property type="molecule type" value="Genomic_DNA"/>
</dbReference>
<dbReference type="Pfam" id="PF01649">
    <property type="entry name" value="Ribosomal_S20p"/>
    <property type="match status" value="1"/>
</dbReference>
<keyword evidence="3 7" id="KW-0694">RNA-binding</keyword>
<evidence type="ECO:0000313" key="9">
    <source>
        <dbReference type="EMBL" id="RIH86967.1"/>
    </source>
</evidence>
<keyword evidence="4 7" id="KW-0689">Ribosomal protein</keyword>
<accession>A0A399EQP5</accession>
<dbReference type="NCBIfam" id="TIGR00029">
    <property type="entry name" value="S20"/>
    <property type="match status" value="1"/>
</dbReference>
<evidence type="ECO:0000256" key="8">
    <source>
        <dbReference type="SAM" id="MobiDB-lite"/>
    </source>
</evidence>
<dbReference type="GO" id="GO:0006412">
    <property type="term" value="P:translation"/>
    <property type="evidence" value="ECO:0007669"/>
    <property type="project" value="UniProtKB-UniRule"/>
</dbReference>
<comment type="similarity">
    <text evidence="1 7">Belongs to the bacterial ribosomal protein bS20 family.</text>
</comment>
<dbReference type="GO" id="GO:0003735">
    <property type="term" value="F:structural constituent of ribosome"/>
    <property type="evidence" value="ECO:0007669"/>
    <property type="project" value="InterPro"/>
</dbReference>
<evidence type="ECO:0000313" key="10">
    <source>
        <dbReference type="Proteomes" id="UP000265341"/>
    </source>
</evidence>
<dbReference type="HAMAP" id="MF_00500">
    <property type="entry name" value="Ribosomal_bS20"/>
    <property type="match status" value="1"/>
</dbReference>
<evidence type="ECO:0000256" key="2">
    <source>
        <dbReference type="ARBA" id="ARBA00022730"/>
    </source>
</evidence>
<feature type="compositionally biased region" description="Basic residues" evidence="8">
    <location>
        <begin position="13"/>
        <end position="30"/>
    </location>
</feature>
<organism evidence="9 10">
    <name type="scientific">Calidithermus roseus</name>
    <dbReference type="NCBI Taxonomy" id="1644118"/>
    <lineage>
        <taxon>Bacteria</taxon>
        <taxon>Thermotogati</taxon>
        <taxon>Deinococcota</taxon>
        <taxon>Deinococci</taxon>
        <taxon>Thermales</taxon>
        <taxon>Thermaceae</taxon>
        <taxon>Calidithermus</taxon>
    </lineage>
</organism>
<dbReference type="PANTHER" id="PTHR33398:SF1">
    <property type="entry name" value="SMALL RIBOSOMAL SUBUNIT PROTEIN BS20C"/>
    <property type="match status" value="1"/>
</dbReference>
<evidence type="ECO:0000256" key="1">
    <source>
        <dbReference type="ARBA" id="ARBA00007634"/>
    </source>
</evidence>
<comment type="function">
    <text evidence="7">Binds directly to 16S ribosomal RNA.</text>
</comment>
<keyword evidence="10" id="KW-1185">Reference proteome</keyword>
<protein>
    <recommendedName>
        <fullName evidence="6 7">Small ribosomal subunit protein bS20</fullName>
    </recommendedName>
</protein>
<proteinExistence type="inferred from homology"/>
<sequence length="97" mass="10599">MAQKKSTRNPSAMKRHRQSLKRRALNRSKKATIKTVTKKALALAQAGNAEEAIETMRYAESLIDKAAKGSTLHKRAAARKKSRLMAGVNKLLAAAKA</sequence>
<feature type="region of interest" description="Disordered" evidence="8">
    <location>
        <begin position="1"/>
        <end position="30"/>
    </location>
</feature>
<dbReference type="RefSeq" id="WP_018466482.1">
    <property type="nucleotide sequence ID" value="NZ_QWLA01000024.1"/>
</dbReference>
<dbReference type="Proteomes" id="UP000265341">
    <property type="component" value="Unassembled WGS sequence"/>
</dbReference>
<dbReference type="Gene3D" id="1.20.58.110">
    <property type="entry name" value="Ribosomal protein S20"/>
    <property type="match status" value="1"/>
</dbReference>
<gene>
    <name evidence="7 9" type="primary">rpsT</name>
    <name evidence="9" type="ORF">Mrose_01548</name>
</gene>
<evidence type="ECO:0000256" key="5">
    <source>
        <dbReference type="ARBA" id="ARBA00023274"/>
    </source>
</evidence>
<evidence type="ECO:0000256" key="4">
    <source>
        <dbReference type="ARBA" id="ARBA00022980"/>
    </source>
</evidence>
<keyword evidence="2 7" id="KW-0699">rRNA-binding</keyword>
<evidence type="ECO:0000256" key="7">
    <source>
        <dbReference type="HAMAP-Rule" id="MF_00500"/>
    </source>
</evidence>
<dbReference type="SUPFAM" id="SSF46992">
    <property type="entry name" value="Ribosomal protein S20"/>
    <property type="match status" value="1"/>
</dbReference>
<dbReference type="OrthoDB" id="9807974at2"/>
<evidence type="ECO:0000256" key="3">
    <source>
        <dbReference type="ARBA" id="ARBA00022884"/>
    </source>
</evidence>
<evidence type="ECO:0000256" key="6">
    <source>
        <dbReference type="ARBA" id="ARBA00035136"/>
    </source>
</evidence>
<name>A0A399EQP5_9DEIN</name>
<dbReference type="AlphaFoldDB" id="A0A399EQP5"/>
<keyword evidence="5 7" id="KW-0687">Ribonucleoprotein</keyword>
<dbReference type="PANTHER" id="PTHR33398">
    <property type="entry name" value="30S RIBOSOMAL PROTEIN S20"/>
    <property type="match status" value="1"/>
</dbReference>